<dbReference type="AlphaFoldDB" id="A0A9W2ZBC1"/>
<accession>A0A9W2ZBC1</accession>
<proteinExistence type="predicted"/>
<dbReference type="GeneID" id="106059506"/>
<protein>
    <submittedName>
        <fullName evidence="2">Uncharacterized protein LOC106059506</fullName>
    </submittedName>
</protein>
<keyword evidence="1" id="KW-1185">Reference proteome</keyword>
<evidence type="ECO:0000313" key="2">
    <source>
        <dbReference type="RefSeq" id="XP_055872335.1"/>
    </source>
</evidence>
<evidence type="ECO:0000313" key="1">
    <source>
        <dbReference type="Proteomes" id="UP001165740"/>
    </source>
</evidence>
<dbReference type="RefSeq" id="XP_055872335.1">
    <property type="nucleotide sequence ID" value="XM_056016360.1"/>
</dbReference>
<organism evidence="1 2">
    <name type="scientific">Biomphalaria glabrata</name>
    <name type="common">Bloodfluke planorb</name>
    <name type="synonym">Freshwater snail</name>
    <dbReference type="NCBI Taxonomy" id="6526"/>
    <lineage>
        <taxon>Eukaryota</taxon>
        <taxon>Metazoa</taxon>
        <taxon>Spiralia</taxon>
        <taxon>Lophotrochozoa</taxon>
        <taxon>Mollusca</taxon>
        <taxon>Gastropoda</taxon>
        <taxon>Heterobranchia</taxon>
        <taxon>Euthyneura</taxon>
        <taxon>Panpulmonata</taxon>
        <taxon>Hygrophila</taxon>
        <taxon>Lymnaeoidea</taxon>
        <taxon>Planorbidae</taxon>
        <taxon>Biomphalaria</taxon>
    </lineage>
</organism>
<sequence>MDSMLLSSEIFGSIETQVAEGGEADLHELLKKCQKNPEHKEFIPYTHFNINHLPEGLKDADLYEYIRAEGHLTVRVDVKMTSPHRPKFLPNSNVPYPYYEPKKKESLRFGSGEVYNVIKFLDGIGQDVRGHSFFRQYSSCICPKCSLVHSHGQSGAPSSVWWEIIIRTATHVVFDDIEAEHTKCKLYYDEQNHPGTILEISAFMIGR</sequence>
<gene>
    <name evidence="2" type="primary">LOC106059506</name>
</gene>
<dbReference type="Proteomes" id="UP001165740">
    <property type="component" value="Chromosome 17"/>
</dbReference>
<reference evidence="2" key="1">
    <citation type="submission" date="2025-08" db="UniProtKB">
        <authorList>
            <consortium name="RefSeq"/>
        </authorList>
    </citation>
    <scope>IDENTIFICATION</scope>
</reference>
<name>A0A9W2ZBC1_BIOGL</name>
<dbReference type="OrthoDB" id="6077776at2759"/>